<dbReference type="OMA" id="RGSTECH"/>
<feature type="transmembrane region" description="Helical" evidence="5">
    <location>
        <begin position="199"/>
        <end position="219"/>
    </location>
</feature>
<evidence type="ECO:0000256" key="2">
    <source>
        <dbReference type="ARBA" id="ARBA00022525"/>
    </source>
</evidence>
<dbReference type="InterPro" id="IPR050327">
    <property type="entry name" value="Proton-linked_MCT"/>
</dbReference>
<feature type="transmembrane region" description="Helical" evidence="5">
    <location>
        <begin position="451"/>
        <end position="473"/>
    </location>
</feature>
<feature type="transmembrane region" description="Helical" evidence="5">
    <location>
        <begin position="485"/>
        <end position="507"/>
    </location>
</feature>
<dbReference type="Gene3D" id="1.20.90.10">
    <property type="entry name" value="Phospholipase A2 domain"/>
    <property type="match status" value="1"/>
</dbReference>
<organism evidence="7 8">
    <name type="scientific">Romanomermis culicivorax</name>
    <name type="common">Nematode worm</name>
    <dbReference type="NCBI Taxonomy" id="13658"/>
    <lineage>
        <taxon>Eukaryota</taxon>
        <taxon>Metazoa</taxon>
        <taxon>Ecdysozoa</taxon>
        <taxon>Nematoda</taxon>
        <taxon>Enoplea</taxon>
        <taxon>Dorylaimia</taxon>
        <taxon>Mermithida</taxon>
        <taxon>Mermithoidea</taxon>
        <taxon>Mermithidae</taxon>
        <taxon>Romanomermis</taxon>
    </lineage>
</organism>
<dbReference type="Pfam" id="PF07690">
    <property type="entry name" value="MFS_1"/>
    <property type="match status" value="1"/>
</dbReference>
<feature type="transmembrane region" description="Helical" evidence="5">
    <location>
        <begin position="166"/>
        <end position="187"/>
    </location>
</feature>
<feature type="transmembrane region" description="Helical" evidence="5">
    <location>
        <begin position="258"/>
        <end position="278"/>
    </location>
</feature>
<keyword evidence="7" id="KW-1185">Reference proteome</keyword>
<dbReference type="PANTHER" id="PTHR11360">
    <property type="entry name" value="MONOCARBOXYLATE TRANSPORTER"/>
    <property type="match status" value="1"/>
</dbReference>
<dbReference type="AlphaFoldDB" id="A0A915HWD0"/>
<dbReference type="SMART" id="SM00085">
    <property type="entry name" value="PA2c"/>
    <property type="match status" value="1"/>
</dbReference>
<dbReference type="SUPFAM" id="SSF48619">
    <property type="entry name" value="Phospholipase A2, PLA2"/>
    <property type="match status" value="1"/>
</dbReference>
<comment type="similarity">
    <text evidence="4">Belongs to the phospholipase A2 family.</text>
</comment>
<dbReference type="InterPro" id="IPR011701">
    <property type="entry name" value="MFS"/>
</dbReference>
<dbReference type="PANTHER" id="PTHR11360:SF306">
    <property type="entry name" value="RE01051P"/>
    <property type="match status" value="1"/>
</dbReference>
<evidence type="ECO:0000256" key="3">
    <source>
        <dbReference type="PIRSR" id="PIRSR601211-2"/>
    </source>
</evidence>
<evidence type="ECO:0000313" key="7">
    <source>
        <dbReference type="Proteomes" id="UP000887565"/>
    </source>
</evidence>
<evidence type="ECO:0000256" key="1">
    <source>
        <dbReference type="ARBA" id="ARBA00004613"/>
    </source>
</evidence>
<keyword evidence="2" id="KW-0964">Secreted</keyword>
<comment type="cofactor">
    <cofactor evidence="3">
        <name>Ca(2+)</name>
        <dbReference type="ChEBI" id="CHEBI:29108"/>
    </cofactor>
    <text evidence="3">Binds 1 Ca(2+) ion per subunit.</text>
</comment>
<evidence type="ECO:0000313" key="8">
    <source>
        <dbReference type="WBParaSite" id="nRc.2.0.1.t06199-RA"/>
    </source>
</evidence>
<dbReference type="GO" id="GO:0050482">
    <property type="term" value="P:arachidonate secretion"/>
    <property type="evidence" value="ECO:0007669"/>
    <property type="project" value="InterPro"/>
</dbReference>
<dbReference type="GO" id="GO:0008028">
    <property type="term" value="F:monocarboxylic acid transmembrane transporter activity"/>
    <property type="evidence" value="ECO:0007669"/>
    <property type="project" value="TreeGrafter"/>
</dbReference>
<comment type="subcellular location">
    <subcellularLocation>
        <location evidence="1">Secreted</location>
    </subcellularLocation>
</comment>
<feature type="domain" description="Phospholipase A2-like central" evidence="6">
    <location>
        <begin position="1"/>
        <end position="96"/>
    </location>
</feature>
<feature type="transmembrane region" description="Helical" evidence="5">
    <location>
        <begin position="101"/>
        <end position="120"/>
    </location>
</feature>
<accession>A0A915HWD0</accession>
<feature type="transmembrane region" description="Helical" evidence="5">
    <location>
        <begin position="543"/>
        <end position="566"/>
    </location>
</feature>
<keyword evidence="5" id="KW-0472">Membrane</keyword>
<dbReference type="GO" id="GO:0005509">
    <property type="term" value="F:calcium ion binding"/>
    <property type="evidence" value="ECO:0007669"/>
    <property type="project" value="InterPro"/>
</dbReference>
<evidence type="ECO:0000256" key="4">
    <source>
        <dbReference type="RuleBase" id="RU003654"/>
    </source>
</evidence>
<dbReference type="InterPro" id="IPR001211">
    <property type="entry name" value="PLA2"/>
</dbReference>
<dbReference type="CDD" id="cd00125">
    <property type="entry name" value="PLA2c"/>
    <property type="match status" value="1"/>
</dbReference>
<evidence type="ECO:0000259" key="6">
    <source>
        <dbReference type="SMART" id="SM00085"/>
    </source>
</evidence>
<dbReference type="SUPFAM" id="SSF103473">
    <property type="entry name" value="MFS general substrate transporter"/>
    <property type="match status" value="1"/>
</dbReference>
<dbReference type="InterPro" id="IPR016090">
    <property type="entry name" value="PLA2-like_dom"/>
</dbReference>
<name>A0A915HWD0_ROMCU</name>
<dbReference type="GO" id="GO:0004623">
    <property type="term" value="F:phospholipase A2 activity"/>
    <property type="evidence" value="ECO:0007669"/>
    <property type="project" value="InterPro"/>
</dbReference>
<dbReference type="Pfam" id="PF00068">
    <property type="entry name" value="Phospholip_A2_1"/>
    <property type="match status" value="1"/>
</dbReference>
<feature type="transmembrane region" description="Helical" evidence="5">
    <location>
        <begin position="611"/>
        <end position="632"/>
    </location>
</feature>
<dbReference type="Proteomes" id="UP000887565">
    <property type="component" value="Unplaced"/>
</dbReference>
<feature type="transmembrane region" description="Helical" evidence="5">
    <location>
        <begin position="140"/>
        <end position="159"/>
    </location>
</feature>
<keyword evidence="5" id="KW-1133">Transmembrane helix</keyword>
<dbReference type="WBParaSite" id="nRc.2.0.1.t06199-RA">
    <property type="protein sequence ID" value="nRc.2.0.1.t06199-RA"/>
    <property type="gene ID" value="nRc.2.0.1.g06199"/>
</dbReference>
<feature type="transmembrane region" description="Helical" evidence="5">
    <location>
        <begin position="519"/>
        <end position="537"/>
    </location>
</feature>
<dbReference type="Gene3D" id="1.20.1250.20">
    <property type="entry name" value="MFS general substrate transporter like domains"/>
    <property type="match status" value="2"/>
</dbReference>
<proteinExistence type="inferred from homology"/>
<feature type="binding site" evidence="3">
    <location>
        <position position="28"/>
    </location>
    <ligand>
        <name>Ca(2+)</name>
        <dbReference type="ChEBI" id="CHEBI:29108"/>
    </ligand>
</feature>
<feature type="transmembrane region" description="Helical" evidence="5">
    <location>
        <begin position="578"/>
        <end position="599"/>
    </location>
</feature>
<dbReference type="GO" id="GO:0016042">
    <property type="term" value="P:lipid catabolic process"/>
    <property type="evidence" value="ECO:0007669"/>
    <property type="project" value="InterPro"/>
</dbReference>
<keyword evidence="3" id="KW-0479">Metal-binding</keyword>
<evidence type="ECO:0000256" key="5">
    <source>
        <dbReference type="SAM" id="Phobius"/>
    </source>
</evidence>
<dbReference type="GO" id="GO:0005576">
    <property type="term" value="C:extracellular region"/>
    <property type="evidence" value="ECO:0007669"/>
    <property type="project" value="UniProtKB-SubCell"/>
</dbReference>
<dbReference type="PRINTS" id="PR00389">
    <property type="entry name" value="PHPHLIPASEA2"/>
</dbReference>
<reference evidence="8" key="1">
    <citation type="submission" date="2022-11" db="UniProtKB">
        <authorList>
            <consortium name="WormBaseParasite"/>
        </authorList>
    </citation>
    <scope>IDENTIFICATION</scope>
</reference>
<feature type="binding site" evidence="3">
    <location>
        <position position="30"/>
    </location>
    <ligand>
        <name>Ca(2+)</name>
        <dbReference type="ChEBI" id="CHEBI:29108"/>
    </ligand>
</feature>
<protein>
    <submittedName>
        <fullName evidence="8">Phospholipase A2 domain-containing protein</fullName>
    </submittedName>
</protein>
<keyword evidence="5" id="KW-0812">Transmembrane</keyword>
<dbReference type="GO" id="GO:0006644">
    <property type="term" value="P:phospholipid metabolic process"/>
    <property type="evidence" value="ECO:0007669"/>
    <property type="project" value="InterPro"/>
</dbReference>
<dbReference type="InterPro" id="IPR036444">
    <property type="entry name" value="PLipase_A2_dom_sf"/>
</dbReference>
<feature type="transmembrane region" description="Helical" evidence="5">
    <location>
        <begin position="231"/>
        <end position="252"/>
    </location>
</feature>
<dbReference type="InterPro" id="IPR036259">
    <property type="entry name" value="MFS_trans_sf"/>
</dbReference>
<keyword evidence="3" id="KW-0106">Calcium</keyword>
<sequence>SLVGFARAIKCTTGRNPLDYNNYGCYCGWGGSGTPVDPIDRDGEIWTPKCGNFPCNDTFVDYIMQISYCEEKIDKVDLMKMTSSKKNKLTFDREAPIDRGWAWMIVLAGFMHLFILIGLARSSGMIFVELIQQYHGTASSTSLIVSLQTGISLFIAPLVTAAAEIFTCRVVCMFGSIVYSSAFILASCLDSLPKIVWCYGILAGIGYGCCLSPTPIIVGRYFDKKRALANGLTFSGTGLGNVVLPLLVYVLVDKYYLHGAMLVLGAFTLHTSIFASLYRPLSLYKNKKDAAVNEDGEMTKENIESDVKIATAQSERFENESNPKSSIADTFLTPREYYFTSRSEDHGTAYLTPRSISEEVQRSGDECSSRYESCLDLALFSSMQDIPRILGPVLEESNSILENETINKNWSWTKNLKWKLRAVVLRVCYVKNDQGLSTPLCSAELFKDFEFLWALIGVVLFLNAFFMSMVVPPHCVDLEFNKADAAMMLSIQGSADMCGRLFTAFIGDRHFFKAHRRQALCLYTVVVSLLIFVLTLVTNFYIFALILALCAFIFGAFVSLNPVVMADIVGVHNFAKAWGLQLFCEGFTLTLSPVIIGALKDYTGSYVAGMSYIGVSCSLAAVCSTISNILWFRKQKHGSLAKADTSITKIGKNIGSYNVTSNVIQQGMGQILDISKKIINIYNRNASFFLGSKSYV</sequence>
<feature type="binding site" evidence="3">
    <location>
        <position position="26"/>
    </location>
    <ligand>
        <name>Ca(2+)</name>
        <dbReference type="ChEBI" id="CHEBI:29108"/>
    </ligand>
</feature>